<dbReference type="PANTHER" id="PTHR35800">
    <property type="entry name" value="PROTEIN JAG"/>
    <property type="match status" value="1"/>
</dbReference>
<dbReference type="InterPro" id="IPR034079">
    <property type="entry name" value="R3H_KhpB"/>
</dbReference>
<keyword evidence="10" id="KW-1185">Reference proteome</keyword>
<evidence type="ECO:0000313" key="9">
    <source>
        <dbReference type="EMBL" id="RXZ61683.1"/>
    </source>
</evidence>
<protein>
    <recommendedName>
        <fullName evidence="6">RNA-binding protein KhpB</fullName>
    </recommendedName>
    <alternativeName>
        <fullName evidence="6">RNA-binding protein EloR</fullName>
    </alternativeName>
</protein>
<dbReference type="GO" id="GO:0003723">
    <property type="term" value="F:RNA binding"/>
    <property type="evidence" value="ECO:0007669"/>
    <property type="project" value="UniProtKB-UniRule"/>
</dbReference>
<dbReference type="InterPro" id="IPR038008">
    <property type="entry name" value="Jag_KH"/>
</dbReference>
<keyword evidence="4 6" id="KW-0143">Chaperone</keyword>
<comment type="function">
    <text evidence="6">A probable RNA chaperone. Forms a complex with KhpA which binds to cellular RNA and controls its expression. Plays a role in peptidoglycan (PG) homeostasis and cell length regulation.</text>
</comment>
<dbReference type="SMART" id="SM00393">
    <property type="entry name" value="R3H"/>
    <property type="match status" value="1"/>
</dbReference>
<dbReference type="GO" id="GO:0005737">
    <property type="term" value="C:cytoplasm"/>
    <property type="evidence" value="ECO:0007669"/>
    <property type="project" value="UniProtKB-SubCell"/>
</dbReference>
<dbReference type="SMART" id="SM01245">
    <property type="entry name" value="Jag_N"/>
    <property type="match status" value="1"/>
</dbReference>
<feature type="compositionally biased region" description="Basic and acidic residues" evidence="7">
    <location>
        <begin position="207"/>
        <end position="276"/>
    </location>
</feature>
<keyword evidence="3 6" id="KW-0133">Cell shape</keyword>
<dbReference type="InterPro" id="IPR038247">
    <property type="entry name" value="Jag_N_dom_sf"/>
</dbReference>
<gene>
    <name evidence="6" type="primary">khpB</name>
    <name evidence="6" type="synonym">eloR</name>
    <name evidence="9" type="ORF">ESZ91_04645</name>
</gene>
<dbReference type="Pfam" id="PF01424">
    <property type="entry name" value="R3H"/>
    <property type="match status" value="1"/>
</dbReference>
<name>A0A4Q2KEA4_9FIRM</name>
<dbReference type="InterPro" id="IPR015946">
    <property type="entry name" value="KH_dom-like_a/b"/>
</dbReference>
<accession>A0A4Q2KEA4</accession>
<dbReference type="Gene3D" id="3.30.1370.50">
    <property type="entry name" value="R3H-like domain"/>
    <property type="match status" value="1"/>
</dbReference>
<dbReference type="InterPro" id="IPR001374">
    <property type="entry name" value="R3H_dom"/>
</dbReference>
<comment type="subcellular location">
    <subcellularLocation>
        <location evidence="6">Cytoplasm</location>
    </subcellularLocation>
</comment>
<dbReference type="Proteomes" id="UP000291269">
    <property type="component" value="Unassembled WGS sequence"/>
</dbReference>
<evidence type="ECO:0000256" key="4">
    <source>
        <dbReference type="ARBA" id="ARBA00023186"/>
    </source>
</evidence>
<dbReference type="HAMAP" id="MF_00867">
    <property type="entry name" value="KhpB"/>
    <property type="match status" value="1"/>
</dbReference>
<feature type="domain" description="R3H" evidence="8">
    <location>
        <begin position="137"/>
        <end position="203"/>
    </location>
</feature>
<evidence type="ECO:0000256" key="3">
    <source>
        <dbReference type="ARBA" id="ARBA00022960"/>
    </source>
</evidence>
<feature type="compositionally biased region" description="Basic and acidic residues" evidence="7">
    <location>
        <begin position="294"/>
        <end position="306"/>
    </location>
</feature>
<comment type="similarity">
    <text evidence="6">Belongs to the KhpB RNA-binding protein family.</text>
</comment>
<dbReference type="InterPro" id="IPR039247">
    <property type="entry name" value="KhpB"/>
</dbReference>
<dbReference type="Pfam" id="PF14804">
    <property type="entry name" value="Jag_N"/>
    <property type="match status" value="1"/>
</dbReference>
<feature type="region of interest" description="Disordered" evidence="7">
    <location>
        <begin position="199"/>
        <end position="306"/>
    </location>
</feature>
<dbReference type="Gene3D" id="3.30.300.20">
    <property type="match status" value="1"/>
</dbReference>
<dbReference type="OrthoDB" id="9794483at2"/>
<evidence type="ECO:0000313" key="10">
    <source>
        <dbReference type="Proteomes" id="UP000291269"/>
    </source>
</evidence>
<keyword evidence="2 6" id="KW-0694">RNA-binding</keyword>
<evidence type="ECO:0000256" key="5">
    <source>
        <dbReference type="ARBA" id="ARBA00023316"/>
    </source>
</evidence>
<dbReference type="Gene3D" id="3.30.30.80">
    <property type="entry name" value="probable RNA-binding protein from clostridium symbiosum atcc 14940"/>
    <property type="match status" value="1"/>
</dbReference>
<sequence length="306" mass="34996">MKEYEFIGKSVEAAVEEGLKSLNLSKEEAEITVLEEGKKGLFKSTPAKVKICKKMTDGERAVEFLDGIMELLNIPATNELVENEENTKINVITTSTYSVIGHRGEILDSLQVLAGAVANIGREEYKRVVVDCENYREKREDTLKRLAQKLAEKAVRTGRKVSIEPMSPYERRIIHSALSESTEVKTVSEGKEPNRFIVIVPNNLRPGADRPFRSDRRDNRGRDDRRFNRDRRDDRRDFRGRDDNRGEGRDNRDFRGRDDRRGGDRRDRGPRPEGRPQAKRAPFFGTYLGNSNKTADDAAPEKKDEE</sequence>
<dbReference type="PANTHER" id="PTHR35800:SF1">
    <property type="entry name" value="RNA-BINDING PROTEIN KHPB"/>
    <property type="match status" value="1"/>
</dbReference>
<dbReference type="NCBIfam" id="NF041568">
    <property type="entry name" value="Jag_EloR"/>
    <property type="match status" value="1"/>
</dbReference>
<reference evidence="9 10" key="1">
    <citation type="journal article" date="2019" name="Gut">
        <title>Antibiotics-induced monodominance of a novel gut bacterial order.</title>
        <authorList>
            <person name="Hildebrand F."/>
            <person name="Moitinho-Silva L."/>
            <person name="Blasche S."/>
            <person name="Jahn M.T."/>
            <person name="Gossmann T.I."/>
            <person name="Heuerta-Cepas J."/>
            <person name="Hercog R."/>
            <person name="Luetge M."/>
            <person name="Bahram M."/>
            <person name="Pryszlak A."/>
            <person name="Alves R.J."/>
            <person name="Waszak S.M."/>
            <person name="Zhu A."/>
            <person name="Ye L."/>
            <person name="Costea P.I."/>
            <person name="Aalvink S."/>
            <person name="Belzer C."/>
            <person name="Forslund S.K."/>
            <person name="Sunagawa S."/>
            <person name="Hentschel U."/>
            <person name="Merten C."/>
            <person name="Patil K.R."/>
            <person name="Benes V."/>
            <person name="Bork P."/>
        </authorList>
    </citation>
    <scope>NUCLEOTIDE SEQUENCE [LARGE SCALE GENOMIC DNA]</scope>
    <source>
        <strain evidence="9 10">HDS1380</strain>
    </source>
</reference>
<evidence type="ECO:0000256" key="6">
    <source>
        <dbReference type="HAMAP-Rule" id="MF_00867"/>
    </source>
</evidence>
<evidence type="ECO:0000256" key="2">
    <source>
        <dbReference type="ARBA" id="ARBA00022884"/>
    </source>
</evidence>
<dbReference type="EMBL" id="SDOZ01000002">
    <property type="protein sequence ID" value="RXZ61683.1"/>
    <property type="molecule type" value="Genomic_DNA"/>
</dbReference>
<dbReference type="CDD" id="cd02644">
    <property type="entry name" value="R3H_jag"/>
    <property type="match status" value="1"/>
</dbReference>
<comment type="caution">
    <text evidence="6">Lacks conserved residue(s) required for the propagation of feature annotation.</text>
</comment>
<dbReference type="InterPro" id="IPR032782">
    <property type="entry name" value="KhpB_N"/>
</dbReference>
<evidence type="ECO:0000256" key="7">
    <source>
        <dbReference type="SAM" id="MobiDB-lite"/>
    </source>
</evidence>
<proteinExistence type="inferred from homology"/>
<dbReference type="GO" id="GO:0009252">
    <property type="term" value="P:peptidoglycan biosynthetic process"/>
    <property type="evidence" value="ECO:0007669"/>
    <property type="project" value="UniProtKB-UniRule"/>
</dbReference>
<dbReference type="AlphaFoldDB" id="A0A4Q2KEA4"/>
<keyword evidence="1 6" id="KW-0963">Cytoplasm</keyword>
<dbReference type="GO" id="GO:0008360">
    <property type="term" value="P:regulation of cell shape"/>
    <property type="evidence" value="ECO:0007669"/>
    <property type="project" value="UniProtKB-KW"/>
</dbReference>
<dbReference type="InterPro" id="IPR036867">
    <property type="entry name" value="R3H_dom_sf"/>
</dbReference>
<dbReference type="SUPFAM" id="SSF82708">
    <property type="entry name" value="R3H domain"/>
    <property type="match status" value="1"/>
</dbReference>
<comment type="domain">
    <text evidence="6">Has an N-terminal Jag-N domain and 2 RNA-binding domains (KH and R3H).</text>
</comment>
<dbReference type="GO" id="GO:0071555">
    <property type="term" value="P:cell wall organization"/>
    <property type="evidence" value="ECO:0007669"/>
    <property type="project" value="UniProtKB-KW"/>
</dbReference>
<dbReference type="PROSITE" id="PS51061">
    <property type="entry name" value="R3H"/>
    <property type="match status" value="1"/>
</dbReference>
<comment type="caution">
    <text evidence="9">The sequence shown here is derived from an EMBL/GenBank/DDBJ whole genome shotgun (WGS) entry which is preliminary data.</text>
</comment>
<organism evidence="9 10">
    <name type="scientific">Candidatus Borkfalkia ceftriaxoniphila</name>
    <dbReference type="NCBI Taxonomy" id="2508949"/>
    <lineage>
        <taxon>Bacteria</taxon>
        <taxon>Bacillati</taxon>
        <taxon>Bacillota</taxon>
        <taxon>Clostridia</taxon>
        <taxon>Christensenellales</taxon>
        <taxon>Christensenellaceae</taxon>
        <taxon>Candidatus Borkfalkia</taxon>
    </lineage>
</organism>
<dbReference type="RefSeq" id="WP_129224588.1">
    <property type="nucleotide sequence ID" value="NZ_SDOZ01000002.1"/>
</dbReference>
<keyword evidence="5 6" id="KW-0961">Cell wall biogenesis/degradation</keyword>
<evidence type="ECO:0000259" key="8">
    <source>
        <dbReference type="PROSITE" id="PS51061"/>
    </source>
</evidence>
<comment type="subunit">
    <text evidence="6">Forms a complex with KhpA.</text>
</comment>
<evidence type="ECO:0000256" key="1">
    <source>
        <dbReference type="ARBA" id="ARBA00022490"/>
    </source>
</evidence>
<dbReference type="CDD" id="cd02414">
    <property type="entry name" value="KH-II_Jag"/>
    <property type="match status" value="1"/>
</dbReference>